<protein>
    <submittedName>
        <fullName evidence="1">3-keto-5-aminohexanoate cleavage protein</fullName>
    </submittedName>
</protein>
<organism evidence="1 2">
    <name type="scientific">Roseobacter sinensis</name>
    <dbReference type="NCBI Taxonomy" id="2931391"/>
    <lineage>
        <taxon>Bacteria</taxon>
        <taxon>Pseudomonadati</taxon>
        <taxon>Pseudomonadota</taxon>
        <taxon>Alphaproteobacteria</taxon>
        <taxon>Rhodobacterales</taxon>
        <taxon>Roseobacteraceae</taxon>
        <taxon>Roseobacter</taxon>
    </lineage>
</organism>
<dbReference type="Proteomes" id="UP001208690">
    <property type="component" value="Unassembled WGS sequence"/>
</dbReference>
<dbReference type="PANTHER" id="PTHR37418">
    <property type="entry name" value="3-KETO-5-AMINOHEXANOATE CLEAVAGE ENZYME-RELATED"/>
    <property type="match status" value="1"/>
</dbReference>
<evidence type="ECO:0000313" key="1">
    <source>
        <dbReference type="EMBL" id="MCV3274332.1"/>
    </source>
</evidence>
<dbReference type="InterPro" id="IPR008567">
    <property type="entry name" value="BKACE"/>
</dbReference>
<dbReference type="EMBL" id="JALIEB010000038">
    <property type="protein sequence ID" value="MCV3274332.1"/>
    <property type="molecule type" value="Genomic_DNA"/>
</dbReference>
<comment type="caution">
    <text evidence="1">The sequence shown here is derived from an EMBL/GenBank/DDBJ whole genome shotgun (WGS) entry which is preliminary data.</text>
</comment>
<dbReference type="PANTHER" id="PTHR37418:SF1">
    <property type="entry name" value="3-KETO-5-AMINOHEXANOATE CLEAVAGE PROTEIN"/>
    <property type="match status" value="1"/>
</dbReference>
<name>A0ABT3BL87_9RHOB</name>
<dbReference type="InterPro" id="IPR013785">
    <property type="entry name" value="Aldolase_TIM"/>
</dbReference>
<sequence>MPVTPADLAADAAAAFALGLRHAHLHPRDAEGAETLQPAFTDTTLAACRAAAPDMALGMGTGAWIAPGPAGRLADLEGWRRLPDYVSVNLNEPDAPEVMALMADRRIGVEAGLWSDADAMRFCALDLPPQTRILIEMPDTDDVDPEIDRIQARLSAAGRTEPVLLHGQGTSAWPCLRRAAREGHSSRIGFEDCDHLPDGTPAPDNAALIAAAAGIFRDAGRPLA</sequence>
<keyword evidence="2" id="KW-1185">Reference proteome</keyword>
<gene>
    <name evidence="1" type="ORF">MUB52_23115</name>
</gene>
<reference evidence="1 2" key="1">
    <citation type="submission" date="2022-04" db="EMBL/GenBank/DDBJ databases">
        <title>Roseobacter sp. WL0113 is a bacterium isolated from neritic sediment.</title>
        <authorList>
            <person name="Wang L."/>
            <person name="He W."/>
            <person name="Zhang D.-F."/>
        </authorList>
    </citation>
    <scope>NUCLEOTIDE SEQUENCE [LARGE SCALE GENOMIC DNA]</scope>
    <source>
        <strain evidence="1 2">WL0113</strain>
    </source>
</reference>
<evidence type="ECO:0000313" key="2">
    <source>
        <dbReference type="Proteomes" id="UP001208690"/>
    </source>
</evidence>
<dbReference type="Pfam" id="PF05853">
    <property type="entry name" value="BKACE"/>
    <property type="match status" value="2"/>
</dbReference>
<accession>A0ABT3BL87</accession>
<proteinExistence type="predicted"/>
<dbReference type="Gene3D" id="3.20.20.70">
    <property type="entry name" value="Aldolase class I"/>
    <property type="match status" value="1"/>
</dbReference>